<dbReference type="GO" id="GO:0006890">
    <property type="term" value="P:retrograde vesicle-mediated transport, Golgi to endoplasmic reticulum"/>
    <property type="evidence" value="ECO:0007669"/>
    <property type="project" value="InterPro"/>
</dbReference>
<evidence type="ECO:0000313" key="6">
    <source>
        <dbReference type="EMBL" id="EGD81279.1"/>
    </source>
</evidence>
<dbReference type="FunFam" id="1.20.1540.10:FF:000004">
    <property type="entry name" value="Transmembrane protein 115"/>
    <property type="match status" value="1"/>
</dbReference>
<dbReference type="PANTHER" id="PTHR13377:SF3">
    <property type="entry name" value="TRANSMEMBRANE PROTEIN 115"/>
    <property type="match status" value="1"/>
</dbReference>
<evidence type="ECO:0000256" key="3">
    <source>
        <dbReference type="ARBA" id="ARBA00022989"/>
    </source>
</evidence>
<dbReference type="eggNOG" id="KOG2890">
    <property type="taxonomic scope" value="Eukaryota"/>
</dbReference>
<name>F2UT20_SALR5</name>
<feature type="transmembrane region" description="Helical" evidence="5">
    <location>
        <begin position="192"/>
        <end position="210"/>
    </location>
</feature>
<feature type="transmembrane region" description="Helical" evidence="5">
    <location>
        <begin position="73"/>
        <end position="91"/>
    </location>
</feature>
<dbReference type="EMBL" id="GL832997">
    <property type="protein sequence ID" value="EGD81279.1"/>
    <property type="molecule type" value="Genomic_DNA"/>
</dbReference>
<dbReference type="Proteomes" id="UP000007799">
    <property type="component" value="Unassembled WGS sequence"/>
</dbReference>
<dbReference type="PANTHER" id="PTHR13377">
    <property type="entry name" value="PLACENTAL PROTEIN 6"/>
    <property type="match status" value="1"/>
</dbReference>
<dbReference type="InParanoid" id="F2UT20"/>
<feature type="transmembrane region" description="Helical" evidence="5">
    <location>
        <begin position="170"/>
        <end position="186"/>
    </location>
</feature>
<keyword evidence="3 5" id="KW-1133">Transmembrane helix</keyword>
<protein>
    <recommendedName>
        <fullName evidence="8">Peptidase S54 rhomboid domain-containing protein</fullName>
    </recommendedName>
</protein>
<dbReference type="InterPro" id="IPR035952">
    <property type="entry name" value="Rhomboid-like_sf"/>
</dbReference>
<dbReference type="STRING" id="946362.F2UT20"/>
<dbReference type="Gene3D" id="1.20.1540.10">
    <property type="entry name" value="Rhomboid-like"/>
    <property type="match status" value="1"/>
</dbReference>
<evidence type="ECO:0000256" key="5">
    <source>
        <dbReference type="SAM" id="Phobius"/>
    </source>
</evidence>
<evidence type="ECO:0008006" key="8">
    <source>
        <dbReference type="Google" id="ProtNLM"/>
    </source>
</evidence>
<dbReference type="GO" id="GO:0016020">
    <property type="term" value="C:membrane"/>
    <property type="evidence" value="ECO:0007669"/>
    <property type="project" value="UniProtKB-SubCell"/>
</dbReference>
<dbReference type="AlphaFoldDB" id="F2UT20"/>
<evidence type="ECO:0000256" key="4">
    <source>
        <dbReference type="ARBA" id="ARBA00023136"/>
    </source>
</evidence>
<dbReference type="SUPFAM" id="SSF144091">
    <property type="entry name" value="Rhomboid-like"/>
    <property type="match status" value="1"/>
</dbReference>
<dbReference type="OMA" id="WATLFPS"/>
<comment type="subcellular location">
    <subcellularLocation>
        <location evidence="1">Membrane</location>
        <topology evidence="1">Multi-pass membrane protein</topology>
    </subcellularLocation>
</comment>
<evidence type="ECO:0000313" key="7">
    <source>
        <dbReference type="Proteomes" id="UP000007799"/>
    </source>
</evidence>
<dbReference type="OrthoDB" id="73612at2759"/>
<organism evidence="7">
    <name type="scientific">Salpingoeca rosetta (strain ATCC 50818 / BSB-021)</name>
    <dbReference type="NCBI Taxonomy" id="946362"/>
    <lineage>
        <taxon>Eukaryota</taxon>
        <taxon>Choanoflagellata</taxon>
        <taxon>Craspedida</taxon>
        <taxon>Salpingoecidae</taxon>
        <taxon>Salpingoeca</taxon>
    </lineage>
</organism>
<proteinExistence type="predicted"/>
<keyword evidence="4 5" id="KW-0472">Membrane</keyword>
<sequence>MDKERLAEVLRGLRSNRGSLSWFTKGVIAALLVMHLITYIPGGYNAMALAPGEVGPPSLHIWTFVTAPFTEKALIQVLLDIVAVFVCASMLEPLWGGFKLLEMIVVVGAAANLVTTLSYIALYAASSNPDLLFLPFSGFSAVVCGLAVAYKQSFPQATVQLGLLRVHTRHLPLALIAAHVAFYLLGTGSLAQVILSASGFLTAWVFLRFYQNRNGVKGDPSDAFGFESFFPSAVQ</sequence>
<gene>
    <name evidence="6" type="ORF">PTSG_11316</name>
</gene>
<reference evidence="6" key="1">
    <citation type="submission" date="2009-08" db="EMBL/GenBank/DDBJ databases">
        <title>Annotation of Salpingoeca rosetta.</title>
        <authorList>
            <consortium name="The Broad Institute Genome Sequencing Platform"/>
            <person name="Russ C."/>
            <person name="Cuomo C."/>
            <person name="Burger G."/>
            <person name="Gray M.W."/>
            <person name="Holland P.W.H."/>
            <person name="King N."/>
            <person name="Lang F.B.F."/>
            <person name="Roger A.J."/>
            <person name="Ruiz-Trillo I."/>
            <person name="Young S.K."/>
            <person name="Zeng Q."/>
            <person name="Gargeya S."/>
            <person name="Alvarado L."/>
            <person name="Berlin A."/>
            <person name="Chapman S.B."/>
            <person name="Chen Z."/>
            <person name="Freedman E."/>
            <person name="Gellesch M."/>
            <person name="Goldberg J."/>
            <person name="Griggs A."/>
            <person name="Gujja S."/>
            <person name="Heilman E."/>
            <person name="Heiman D."/>
            <person name="Howarth C."/>
            <person name="Mehta T."/>
            <person name="Neiman D."/>
            <person name="Pearson M."/>
            <person name="Roberts A."/>
            <person name="Saif S."/>
            <person name="Shea T."/>
            <person name="Shenoy N."/>
            <person name="Sisk P."/>
            <person name="Stolte C."/>
            <person name="Sykes S."/>
            <person name="White J."/>
            <person name="Yandava C."/>
            <person name="Haas B."/>
            <person name="Nusbaum C."/>
            <person name="Birren B."/>
        </authorList>
    </citation>
    <scope>NUCLEOTIDE SEQUENCE [LARGE SCALE GENOMIC DNA]</scope>
    <source>
        <strain evidence="6">ATCC 50818</strain>
    </source>
</reference>
<keyword evidence="7" id="KW-1185">Reference proteome</keyword>
<feature type="transmembrane region" description="Helical" evidence="5">
    <location>
        <begin position="131"/>
        <end position="150"/>
    </location>
</feature>
<evidence type="ECO:0000256" key="2">
    <source>
        <dbReference type="ARBA" id="ARBA00022692"/>
    </source>
</evidence>
<dbReference type="FunCoup" id="F2UT20">
    <property type="interactions" value="1291"/>
</dbReference>
<dbReference type="GO" id="GO:0005794">
    <property type="term" value="C:Golgi apparatus"/>
    <property type="evidence" value="ECO:0007669"/>
    <property type="project" value="TreeGrafter"/>
</dbReference>
<keyword evidence="2 5" id="KW-0812">Transmembrane</keyword>
<dbReference type="RefSeq" id="XP_004987675.1">
    <property type="nucleotide sequence ID" value="XM_004987618.1"/>
</dbReference>
<accession>F2UT20</accession>
<dbReference type="GeneID" id="16068187"/>
<dbReference type="KEGG" id="sre:PTSG_11316"/>
<dbReference type="Pfam" id="PF08551">
    <property type="entry name" value="DUF1751"/>
    <property type="match status" value="1"/>
</dbReference>
<evidence type="ECO:0000256" key="1">
    <source>
        <dbReference type="ARBA" id="ARBA00004141"/>
    </source>
</evidence>
<dbReference type="SMART" id="SM01160">
    <property type="entry name" value="DUF1751"/>
    <property type="match status" value="1"/>
</dbReference>
<dbReference type="InterPro" id="IPR013861">
    <property type="entry name" value="TMEM115/Pdh1/Rbl19"/>
</dbReference>
<feature type="transmembrane region" description="Helical" evidence="5">
    <location>
        <begin position="20"/>
        <end position="40"/>
    </location>
</feature>
<feature type="transmembrane region" description="Helical" evidence="5">
    <location>
        <begin position="103"/>
        <end position="125"/>
    </location>
</feature>